<dbReference type="AlphaFoldDB" id="A0A6H5HX37"/>
<dbReference type="Proteomes" id="UP000479190">
    <property type="component" value="Unassembled WGS sequence"/>
</dbReference>
<evidence type="ECO:0000313" key="1">
    <source>
        <dbReference type="EMBL" id="CAB0029672.1"/>
    </source>
</evidence>
<accession>A0A6H5HX37</accession>
<keyword evidence="2" id="KW-1185">Reference proteome</keyword>
<protein>
    <submittedName>
        <fullName evidence="1">Uncharacterized protein</fullName>
    </submittedName>
</protein>
<name>A0A6H5HX37_9HYME</name>
<organism evidence="1 2">
    <name type="scientific">Trichogramma brassicae</name>
    <dbReference type="NCBI Taxonomy" id="86971"/>
    <lineage>
        <taxon>Eukaryota</taxon>
        <taxon>Metazoa</taxon>
        <taxon>Ecdysozoa</taxon>
        <taxon>Arthropoda</taxon>
        <taxon>Hexapoda</taxon>
        <taxon>Insecta</taxon>
        <taxon>Pterygota</taxon>
        <taxon>Neoptera</taxon>
        <taxon>Endopterygota</taxon>
        <taxon>Hymenoptera</taxon>
        <taxon>Apocrita</taxon>
        <taxon>Proctotrupomorpha</taxon>
        <taxon>Chalcidoidea</taxon>
        <taxon>Trichogrammatidae</taxon>
        <taxon>Trichogramma</taxon>
    </lineage>
</organism>
<proteinExistence type="predicted"/>
<evidence type="ECO:0000313" key="2">
    <source>
        <dbReference type="Proteomes" id="UP000479190"/>
    </source>
</evidence>
<dbReference type="EMBL" id="CADCXV010000336">
    <property type="protein sequence ID" value="CAB0029672.1"/>
    <property type="molecule type" value="Genomic_DNA"/>
</dbReference>
<reference evidence="1 2" key="1">
    <citation type="submission" date="2020-02" db="EMBL/GenBank/DDBJ databases">
        <authorList>
            <person name="Ferguson B K."/>
        </authorList>
    </citation>
    <scope>NUCLEOTIDE SEQUENCE [LARGE SCALE GENOMIC DNA]</scope>
</reference>
<gene>
    <name evidence="1" type="ORF">TBRA_LOCUS1701</name>
</gene>
<sequence length="127" mass="15516">MHHERQKLPTNPTNIERLVMLILQHKFKTRFRSIGWKSRVIRTWKNYRLFYKTFRRTDKKSGLQKQNISRKRNFNLLEEITIGIKKRNAKIIRMIFVFMTTEKISISRITFHECARHYSIKFVSGYP</sequence>